<organism evidence="5 6">
    <name type="scientific">Actinocorallia herbida</name>
    <dbReference type="NCBI Taxonomy" id="58109"/>
    <lineage>
        <taxon>Bacteria</taxon>
        <taxon>Bacillati</taxon>
        <taxon>Actinomycetota</taxon>
        <taxon>Actinomycetes</taxon>
        <taxon>Streptosporangiales</taxon>
        <taxon>Thermomonosporaceae</taxon>
        <taxon>Actinocorallia</taxon>
    </lineage>
</organism>
<sequence>MQHTSSLRRFTTGAVVAAVLLGATACAEDAANDVATDNAALSEAPDGTFAGRKAEGTPVKIGIINAEDGPAISQPEGRIAAEAAIAYANEHLGGISGRPIEAVICKSKEDATSAAGCANQMVEAGVAGVVVLNSGQGDAMAPIITKAGISYTGYNGAAGSELTGDPAFFWTGGFPGILTGMAGYAAKNGYKSFTLFVTDNTAVVAGAKAMGEPAFKAAGVDIAVTPIPLGTPDATSQVAAGLKGEPGAVGVVGDATMCTSTLKGLGTVGYQGDKLLITPCLDSSTVEAAGDVMDGAKLMTSTDASGDHAESRLYRAVMAKYAPGQKTEGAAQSGFQSMFGFIRAVAGLKGEPTKDAIAAALRTAKDVPVPLAHGATMTCDGKAIPGLPAPCANFVLVGDLDAKGTPSNVDLLG</sequence>
<evidence type="ECO:0000259" key="4">
    <source>
        <dbReference type="Pfam" id="PF13458"/>
    </source>
</evidence>
<keyword evidence="6" id="KW-1185">Reference proteome</keyword>
<gene>
    <name evidence="5" type="ORF">EDD29_5536</name>
</gene>
<dbReference type="Proteomes" id="UP000272400">
    <property type="component" value="Unassembled WGS sequence"/>
</dbReference>
<dbReference type="AlphaFoldDB" id="A0A3N1D485"/>
<evidence type="ECO:0000256" key="1">
    <source>
        <dbReference type="ARBA" id="ARBA00010062"/>
    </source>
</evidence>
<dbReference type="RefSeq" id="WP_123667120.1">
    <property type="nucleotide sequence ID" value="NZ_RJKE01000001.1"/>
</dbReference>
<dbReference type="InterPro" id="IPR028082">
    <property type="entry name" value="Peripla_BP_I"/>
</dbReference>
<dbReference type="InterPro" id="IPR028081">
    <property type="entry name" value="Leu-bd"/>
</dbReference>
<keyword evidence="2 3" id="KW-0732">Signal</keyword>
<evidence type="ECO:0000256" key="3">
    <source>
        <dbReference type="SAM" id="SignalP"/>
    </source>
</evidence>
<dbReference type="EMBL" id="RJKE01000001">
    <property type="protein sequence ID" value="ROO87888.1"/>
    <property type="molecule type" value="Genomic_DNA"/>
</dbReference>
<dbReference type="Gene3D" id="3.40.50.2300">
    <property type="match status" value="2"/>
</dbReference>
<comment type="caution">
    <text evidence="5">The sequence shown here is derived from an EMBL/GenBank/DDBJ whole genome shotgun (WGS) entry which is preliminary data.</text>
</comment>
<proteinExistence type="inferred from homology"/>
<accession>A0A3N1D485</accession>
<dbReference type="OrthoDB" id="5169139at2"/>
<protein>
    <submittedName>
        <fullName evidence="5">Amino acid/amide ABC transporter substrate-binding protein (HAAT family)</fullName>
    </submittedName>
</protein>
<reference evidence="5 6" key="1">
    <citation type="submission" date="2018-11" db="EMBL/GenBank/DDBJ databases">
        <title>Sequencing the genomes of 1000 actinobacteria strains.</title>
        <authorList>
            <person name="Klenk H.-P."/>
        </authorList>
    </citation>
    <scope>NUCLEOTIDE SEQUENCE [LARGE SCALE GENOMIC DNA]</scope>
    <source>
        <strain evidence="5 6">DSM 44254</strain>
    </source>
</reference>
<dbReference type="Pfam" id="PF13458">
    <property type="entry name" value="Peripla_BP_6"/>
    <property type="match status" value="1"/>
</dbReference>
<feature type="domain" description="Leucine-binding protein" evidence="4">
    <location>
        <begin position="58"/>
        <end position="384"/>
    </location>
</feature>
<evidence type="ECO:0000313" key="6">
    <source>
        <dbReference type="Proteomes" id="UP000272400"/>
    </source>
</evidence>
<dbReference type="SUPFAM" id="SSF53822">
    <property type="entry name" value="Periplasmic binding protein-like I"/>
    <property type="match status" value="1"/>
</dbReference>
<feature type="chain" id="PRO_5018323037" evidence="3">
    <location>
        <begin position="28"/>
        <end position="413"/>
    </location>
</feature>
<dbReference type="InterPro" id="IPR051010">
    <property type="entry name" value="BCAA_transport"/>
</dbReference>
<name>A0A3N1D485_9ACTN</name>
<comment type="similarity">
    <text evidence="1">Belongs to the leucine-binding protein family.</text>
</comment>
<dbReference type="PANTHER" id="PTHR30483">
    <property type="entry name" value="LEUCINE-SPECIFIC-BINDING PROTEIN"/>
    <property type="match status" value="1"/>
</dbReference>
<feature type="signal peptide" evidence="3">
    <location>
        <begin position="1"/>
        <end position="27"/>
    </location>
</feature>
<dbReference type="PANTHER" id="PTHR30483:SF6">
    <property type="entry name" value="PERIPLASMIC BINDING PROTEIN OF ABC TRANSPORTER FOR NATURAL AMINO ACIDS"/>
    <property type="match status" value="1"/>
</dbReference>
<evidence type="ECO:0000313" key="5">
    <source>
        <dbReference type="EMBL" id="ROO87888.1"/>
    </source>
</evidence>
<evidence type="ECO:0000256" key="2">
    <source>
        <dbReference type="ARBA" id="ARBA00022729"/>
    </source>
</evidence>